<dbReference type="OrthoDB" id="350535at2"/>
<dbReference type="RefSeq" id="WP_119342186.1">
    <property type="nucleotide sequence ID" value="NZ_BJXL01000129.1"/>
</dbReference>
<evidence type="ECO:0000313" key="1">
    <source>
        <dbReference type="EMBL" id="GEM84772.1"/>
    </source>
</evidence>
<dbReference type="EMBL" id="BJXL01000129">
    <property type="protein sequence ID" value="GEM84772.1"/>
    <property type="molecule type" value="Genomic_DNA"/>
</dbReference>
<dbReference type="SUPFAM" id="SSF52218">
    <property type="entry name" value="Flavoproteins"/>
    <property type="match status" value="1"/>
</dbReference>
<dbReference type="Proteomes" id="UP000321197">
    <property type="component" value="Unassembled WGS sequence"/>
</dbReference>
<dbReference type="GO" id="GO:0010181">
    <property type="term" value="F:FMN binding"/>
    <property type="evidence" value="ECO:0007669"/>
    <property type="project" value="InterPro"/>
</dbReference>
<dbReference type="PANTHER" id="PTHR37297">
    <property type="entry name" value="PROTEIN NRDI"/>
    <property type="match status" value="1"/>
</dbReference>
<proteinExistence type="predicted"/>
<dbReference type="Gene3D" id="3.40.50.360">
    <property type="match status" value="1"/>
</dbReference>
<name>A0A511R770_9DEIN</name>
<dbReference type="NCBIfam" id="TIGR00333">
    <property type="entry name" value="nrdI"/>
    <property type="match status" value="1"/>
</dbReference>
<sequence>MLVVYASKTGNVARFVERLPVQRCRIWTGEERVYGPCVLVTYTTGFGQVPAEVECFVTHNRGYIQGVAASGNRNWGANFARSADVLAGRYGLPILLKFELAGSDRDTERFLQALKQMDRRAPSLA</sequence>
<accession>A0A511R770</accession>
<dbReference type="PANTHER" id="PTHR37297:SF1">
    <property type="entry name" value="PROTEIN NRDI"/>
    <property type="match status" value="1"/>
</dbReference>
<dbReference type="AlphaFoldDB" id="A0A511R770"/>
<evidence type="ECO:0000313" key="2">
    <source>
        <dbReference type="Proteomes" id="UP000321197"/>
    </source>
</evidence>
<reference evidence="1 2" key="1">
    <citation type="submission" date="2019-07" db="EMBL/GenBank/DDBJ databases">
        <title>Whole genome shotgun sequence of Meiothermus hypogaeus NBRC 106114.</title>
        <authorList>
            <person name="Hosoyama A."/>
            <person name="Uohara A."/>
            <person name="Ohji S."/>
            <person name="Ichikawa N."/>
        </authorList>
    </citation>
    <scope>NUCLEOTIDE SEQUENCE [LARGE SCALE GENOMIC DNA]</scope>
    <source>
        <strain evidence="1 2">NBRC 106114</strain>
    </source>
</reference>
<organism evidence="1 2">
    <name type="scientific">Meiothermus hypogaeus NBRC 106114</name>
    <dbReference type="NCBI Taxonomy" id="1227553"/>
    <lineage>
        <taxon>Bacteria</taxon>
        <taxon>Thermotogati</taxon>
        <taxon>Deinococcota</taxon>
        <taxon>Deinococci</taxon>
        <taxon>Thermales</taxon>
        <taxon>Thermaceae</taxon>
        <taxon>Meiothermus</taxon>
    </lineage>
</organism>
<dbReference type="Pfam" id="PF07972">
    <property type="entry name" value="Flavodoxin_NdrI"/>
    <property type="match status" value="1"/>
</dbReference>
<dbReference type="PIRSF" id="PIRSF005087">
    <property type="entry name" value="NrdI"/>
    <property type="match status" value="1"/>
</dbReference>
<protein>
    <submittedName>
        <fullName evidence="1">Protein NrdI</fullName>
    </submittedName>
</protein>
<gene>
    <name evidence="1" type="primary">nrdI</name>
    <name evidence="1" type="ORF">MHY01S_29380</name>
</gene>
<comment type="caution">
    <text evidence="1">The sequence shown here is derived from an EMBL/GenBank/DDBJ whole genome shotgun (WGS) entry which is preliminary data.</text>
</comment>
<dbReference type="InterPro" id="IPR029039">
    <property type="entry name" value="Flavoprotein-like_sf"/>
</dbReference>
<dbReference type="InterPro" id="IPR004465">
    <property type="entry name" value="RNR_NrdI"/>
</dbReference>